<evidence type="ECO:0000313" key="1">
    <source>
        <dbReference type="EMBL" id="KAH3696851.1"/>
    </source>
</evidence>
<evidence type="ECO:0000313" key="2">
    <source>
        <dbReference type="Proteomes" id="UP000828390"/>
    </source>
</evidence>
<name>A0A9D3YDM4_DREPO</name>
<accession>A0A9D3YDM4</accession>
<reference evidence="1" key="1">
    <citation type="journal article" date="2019" name="bioRxiv">
        <title>The Genome of the Zebra Mussel, Dreissena polymorpha: A Resource for Invasive Species Research.</title>
        <authorList>
            <person name="McCartney M.A."/>
            <person name="Auch B."/>
            <person name="Kono T."/>
            <person name="Mallez S."/>
            <person name="Zhang Y."/>
            <person name="Obille A."/>
            <person name="Becker A."/>
            <person name="Abrahante J.E."/>
            <person name="Garbe J."/>
            <person name="Badalamenti J.P."/>
            <person name="Herman A."/>
            <person name="Mangelson H."/>
            <person name="Liachko I."/>
            <person name="Sullivan S."/>
            <person name="Sone E.D."/>
            <person name="Koren S."/>
            <person name="Silverstein K.A.T."/>
            <person name="Beckman K.B."/>
            <person name="Gohl D.M."/>
        </authorList>
    </citation>
    <scope>NUCLEOTIDE SEQUENCE</scope>
    <source>
        <strain evidence="1">Duluth1</strain>
        <tissue evidence="1">Whole animal</tissue>
    </source>
</reference>
<proteinExistence type="predicted"/>
<keyword evidence="2" id="KW-1185">Reference proteome</keyword>
<organism evidence="1 2">
    <name type="scientific">Dreissena polymorpha</name>
    <name type="common">Zebra mussel</name>
    <name type="synonym">Mytilus polymorpha</name>
    <dbReference type="NCBI Taxonomy" id="45954"/>
    <lineage>
        <taxon>Eukaryota</taxon>
        <taxon>Metazoa</taxon>
        <taxon>Spiralia</taxon>
        <taxon>Lophotrochozoa</taxon>
        <taxon>Mollusca</taxon>
        <taxon>Bivalvia</taxon>
        <taxon>Autobranchia</taxon>
        <taxon>Heteroconchia</taxon>
        <taxon>Euheterodonta</taxon>
        <taxon>Imparidentia</taxon>
        <taxon>Neoheterodontei</taxon>
        <taxon>Myida</taxon>
        <taxon>Dreissenoidea</taxon>
        <taxon>Dreissenidae</taxon>
        <taxon>Dreissena</taxon>
    </lineage>
</organism>
<dbReference type="AlphaFoldDB" id="A0A9D3YDM4"/>
<sequence>MDFRTVHVDHYPTPSTLTPVVLAPLSSVCNHKVCESLALDGQHSLASRAALP</sequence>
<reference evidence="1" key="2">
    <citation type="submission" date="2020-11" db="EMBL/GenBank/DDBJ databases">
        <authorList>
            <person name="McCartney M.A."/>
            <person name="Auch B."/>
            <person name="Kono T."/>
            <person name="Mallez S."/>
            <person name="Becker A."/>
            <person name="Gohl D.M."/>
            <person name="Silverstein K.A.T."/>
            <person name="Koren S."/>
            <person name="Bechman K.B."/>
            <person name="Herman A."/>
            <person name="Abrahante J.E."/>
            <person name="Garbe J."/>
        </authorList>
    </citation>
    <scope>NUCLEOTIDE SEQUENCE</scope>
    <source>
        <strain evidence="1">Duluth1</strain>
        <tissue evidence="1">Whole animal</tissue>
    </source>
</reference>
<dbReference type="Proteomes" id="UP000828390">
    <property type="component" value="Unassembled WGS sequence"/>
</dbReference>
<gene>
    <name evidence="1" type="ORF">DPMN_084331</name>
</gene>
<dbReference type="EMBL" id="JAIWYP010000016">
    <property type="protein sequence ID" value="KAH3696851.1"/>
    <property type="molecule type" value="Genomic_DNA"/>
</dbReference>
<protein>
    <submittedName>
        <fullName evidence="1">Uncharacterized protein</fullName>
    </submittedName>
</protein>
<comment type="caution">
    <text evidence="1">The sequence shown here is derived from an EMBL/GenBank/DDBJ whole genome shotgun (WGS) entry which is preliminary data.</text>
</comment>